<reference evidence="2" key="1">
    <citation type="submission" date="2016-10" db="EMBL/GenBank/DDBJ databases">
        <authorList>
            <person name="Varghese N."/>
            <person name="Submissions S."/>
        </authorList>
    </citation>
    <scope>NUCLEOTIDE SEQUENCE [LARGE SCALE GENOMIC DNA]</scope>
    <source>
        <strain evidence="2">DSM 45079</strain>
    </source>
</reference>
<proteinExistence type="predicted"/>
<accession>A0A1H2KLY3</accession>
<evidence type="ECO:0000313" key="2">
    <source>
        <dbReference type="Proteomes" id="UP000182977"/>
    </source>
</evidence>
<gene>
    <name evidence="1" type="ORF">SAMN04488563_3969</name>
</gene>
<sequence length="383" mass="41470">MADAASGQLTFDPEEEESLGGLFLGVGATTTMREDRTRDGIPMPPAAAPLLTTRIMLPGRPVKPSRFADGGTVLGQTFDQILERARDNTLGLEIGFEQHRRFARGVQVTGSRLSGLLAVPEVFEPHRAKVDGELLVFAPTSRDIALVGSQEPELWVAWSYAVIEYAAALPPGLSPLLYRVVQADDAGSARLEAWVPAADAAARKLYERARLTQLENTYGPMMQDALADQYSYRDGPATVARPLAAYNADLDAVLSYAVWNVQDPLPCLVAPTDSIAIDVSGTGEAPQFWISPDDLSRVPGVRLTETREFGPPVRVAELTERTASDELGGLVERLIEHGARTAAELGGLGEPASILDWVPSKNGWYGKRAKTATTFPTLQWPHR</sequence>
<keyword evidence="2" id="KW-1185">Reference proteome</keyword>
<protein>
    <submittedName>
        <fullName evidence="1">Uncharacterized protein</fullName>
    </submittedName>
</protein>
<dbReference type="OrthoDB" id="4054122at2"/>
<dbReference type="STRING" id="419479.SAMN04488563_3969"/>
<dbReference type="EMBL" id="LT629791">
    <property type="protein sequence ID" value="SDU69425.1"/>
    <property type="molecule type" value="Genomic_DNA"/>
</dbReference>
<dbReference type="AlphaFoldDB" id="A0A1H2KLY3"/>
<evidence type="ECO:0000313" key="1">
    <source>
        <dbReference type="EMBL" id="SDU69425.1"/>
    </source>
</evidence>
<dbReference type="Proteomes" id="UP000182977">
    <property type="component" value="Chromosome I"/>
</dbReference>
<dbReference type="RefSeq" id="WP_046771768.1">
    <property type="nucleotide sequence ID" value="NZ_LBMC01000047.1"/>
</dbReference>
<name>A0A1H2KLY3_9ACTN</name>
<organism evidence="1 2">
    <name type="scientific">Jiangella alkaliphila</name>
    <dbReference type="NCBI Taxonomy" id="419479"/>
    <lineage>
        <taxon>Bacteria</taxon>
        <taxon>Bacillati</taxon>
        <taxon>Actinomycetota</taxon>
        <taxon>Actinomycetes</taxon>
        <taxon>Jiangellales</taxon>
        <taxon>Jiangellaceae</taxon>
        <taxon>Jiangella</taxon>
    </lineage>
</organism>